<sequence>MRPFMSGSRALFSLISCRNAIRSRGGIGPRSFISNRIGSLSGVERCSSHGWSREHLSTPGTGRVIQRRHFLGCGDGEEGGGGGELSKIYEERRVLGYSQEQLFNVVLAVDLYHGFVPWCQRSEVLKQYPDGSFDAELEIGFKFLVESYISHVEFERPKWIKTTARDTGLFDHLINLWQFKPGPIPGTCELSILVDFKFNSPLYRQVASMFLKEVATRLIGAFSDRCRLVYGPGVPVDENSYEQKA</sequence>
<evidence type="ECO:0000256" key="3">
    <source>
        <dbReference type="ARBA" id="ARBA00024947"/>
    </source>
</evidence>
<proteinExistence type="inferred from homology"/>
<dbReference type="GO" id="GO:0005739">
    <property type="term" value="C:mitochondrion"/>
    <property type="evidence" value="ECO:0007669"/>
    <property type="project" value="TreeGrafter"/>
</dbReference>
<dbReference type="GO" id="GO:0045333">
    <property type="term" value="P:cellular respiration"/>
    <property type="evidence" value="ECO:0007669"/>
    <property type="project" value="InterPro"/>
</dbReference>
<keyword evidence="6" id="KW-1185">Reference proteome</keyword>
<protein>
    <recommendedName>
        <fullName evidence="4">Coenzyme Q-binding protein COQ10 START domain-containing protein</fullName>
    </recommendedName>
</protein>
<gene>
    <name evidence="5" type="ORF">Bca52824_089092</name>
</gene>
<name>A0A8X7TPT1_BRACI</name>
<dbReference type="CDD" id="cd07813">
    <property type="entry name" value="COQ10p_like"/>
    <property type="match status" value="1"/>
</dbReference>
<dbReference type="SUPFAM" id="SSF55961">
    <property type="entry name" value="Bet v1-like"/>
    <property type="match status" value="1"/>
</dbReference>
<evidence type="ECO:0000256" key="1">
    <source>
        <dbReference type="ARBA" id="ARBA00006885"/>
    </source>
</evidence>
<dbReference type="Gene3D" id="3.30.530.20">
    <property type="match status" value="1"/>
</dbReference>
<comment type="similarity">
    <text evidence="1">Belongs to the COQ10 family.</text>
</comment>
<dbReference type="Pfam" id="PF03364">
    <property type="entry name" value="Polyketide_cyc"/>
    <property type="match status" value="1"/>
</dbReference>
<dbReference type="InterPro" id="IPR023393">
    <property type="entry name" value="START-like_dom_sf"/>
</dbReference>
<comment type="caution">
    <text evidence="5">The sequence shown here is derived from an EMBL/GenBank/DDBJ whole genome shotgun (WGS) entry which is preliminary data.</text>
</comment>
<dbReference type="PANTHER" id="PTHR12901:SF10">
    <property type="entry name" value="COENZYME Q-BINDING PROTEIN COQ10, MITOCHONDRIAL"/>
    <property type="match status" value="1"/>
</dbReference>
<evidence type="ECO:0000313" key="6">
    <source>
        <dbReference type="Proteomes" id="UP000886595"/>
    </source>
</evidence>
<evidence type="ECO:0000256" key="2">
    <source>
        <dbReference type="ARBA" id="ARBA00011814"/>
    </source>
</evidence>
<dbReference type="InterPro" id="IPR044996">
    <property type="entry name" value="COQ10-like"/>
</dbReference>
<reference evidence="5 6" key="1">
    <citation type="submission" date="2020-02" db="EMBL/GenBank/DDBJ databases">
        <authorList>
            <person name="Ma Q."/>
            <person name="Huang Y."/>
            <person name="Song X."/>
            <person name="Pei D."/>
        </authorList>
    </citation>
    <scope>NUCLEOTIDE SEQUENCE [LARGE SCALE GENOMIC DNA]</scope>
    <source>
        <strain evidence="5">Sxm20200214</strain>
        <tissue evidence="5">Leaf</tissue>
    </source>
</reference>
<comment type="function">
    <text evidence="3">Required for the function of coenzyme Q in the respiratory chain. May serve as a chaperone or may be involved in the transport of Q6 from its site of synthesis to the catalytic sites of the respiratory complexes.</text>
</comment>
<dbReference type="InterPro" id="IPR005031">
    <property type="entry name" value="COQ10_START"/>
</dbReference>
<comment type="subunit">
    <text evidence="2">Interacts with coenzyme Q.</text>
</comment>
<dbReference type="EMBL" id="JAAMPC010000017">
    <property type="protein sequence ID" value="KAG2249464.1"/>
    <property type="molecule type" value="Genomic_DNA"/>
</dbReference>
<dbReference type="OrthoDB" id="292693at2759"/>
<evidence type="ECO:0000313" key="5">
    <source>
        <dbReference type="EMBL" id="KAG2249464.1"/>
    </source>
</evidence>
<feature type="domain" description="Coenzyme Q-binding protein COQ10 START" evidence="4">
    <location>
        <begin position="96"/>
        <end position="222"/>
    </location>
</feature>
<organism evidence="5 6">
    <name type="scientific">Brassica carinata</name>
    <name type="common">Ethiopian mustard</name>
    <name type="synonym">Abyssinian cabbage</name>
    <dbReference type="NCBI Taxonomy" id="52824"/>
    <lineage>
        <taxon>Eukaryota</taxon>
        <taxon>Viridiplantae</taxon>
        <taxon>Streptophyta</taxon>
        <taxon>Embryophyta</taxon>
        <taxon>Tracheophyta</taxon>
        <taxon>Spermatophyta</taxon>
        <taxon>Magnoliopsida</taxon>
        <taxon>eudicotyledons</taxon>
        <taxon>Gunneridae</taxon>
        <taxon>Pentapetalae</taxon>
        <taxon>rosids</taxon>
        <taxon>malvids</taxon>
        <taxon>Brassicales</taxon>
        <taxon>Brassicaceae</taxon>
        <taxon>Brassiceae</taxon>
        <taxon>Brassica</taxon>
    </lineage>
</organism>
<evidence type="ECO:0000259" key="4">
    <source>
        <dbReference type="Pfam" id="PF03364"/>
    </source>
</evidence>
<accession>A0A8X7TPT1</accession>
<dbReference type="GO" id="GO:0048039">
    <property type="term" value="F:ubiquinone binding"/>
    <property type="evidence" value="ECO:0007669"/>
    <property type="project" value="InterPro"/>
</dbReference>
<dbReference type="Proteomes" id="UP000886595">
    <property type="component" value="Unassembled WGS sequence"/>
</dbReference>
<dbReference type="PANTHER" id="PTHR12901">
    <property type="entry name" value="SPERM PROTEIN HOMOLOG"/>
    <property type="match status" value="1"/>
</dbReference>
<dbReference type="AlphaFoldDB" id="A0A8X7TPT1"/>